<evidence type="ECO:0000313" key="2">
    <source>
        <dbReference type="EMBL" id="EPY23157.1"/>
    </source>
</evidence>
<proteinExistence type="predicted"/>
<reference evidence="3 5" key="1">
    <citation type="journal article" date="2013" name="PLoS ONE">
        <title>Predicting the Proteins of Angomonas deanei, Strigomonas culicis and Their Respective Endosymbionts Reveals New Aspects of the Trypanosomatidae Family.</title>
        <authorList>
            <person name="Motta M.C."/>
            <person name="Martins A.C."/>
            <person name="de Souza S.S."/>
            <person name="Catta-Preta C.M."/>
            <person name="Silva R."/>
            <person name="Klein C.C."/>
            <person name="de Almeida L.G."/>
            <person name="de Lima Cunha O."/>
            <person name="Ciapina L.P."/>
            <person name="Brocchi M."/>
            <person name="Colabardini A.C."/>
            <person name="de Araujo Lima B."/>
            <person name="Machado C.R."/>
            <person name="de Almeida Soares C.M."/>
            <person name="Probst C.M."/>
            <person name="de Menezes C.B."/>
            <person name="Thompson C.E."/>
            <person name="Bartholomeu D.C."/>
            <person name="Gradia D.F."/>
            <person name="Pavoni D.P."/>
            <person name="Grisard E.C."/>
            <person name="Fantinatti-Garboggini F."/>
            <person name="Marchini F.K."/>
            <person name="Rodrigues-Luiz G.F."/>
            <person name="Wagner G."/>
            <person name="Goldman G.H."/>
            <person name="Fietto J.L."/>
            <person name="Elias M.C."/>
            <person name="Goldman M.H."/>
            <person name="Sagot M.F."/>
            <person name="Pereira M."/>
            <person name="Stoco P.H."/>
            <person name="de Mendonca-Neto R.P."/>
            <person name="Teixeira S.M."/>
            <person name="Maciel T.E."/>
            <person name="de Oliveira Mendes T.A."/>
            <person name="Urmenyi T.P."/>
            <person name="de Souza W."/>
            <person name="Schenkman S."/>
            <person name="de Vasconcelos A.T."/>
        </authorList>
    </citation>
    <scope>NUCLEOTIDE SEQUENCE [LARGE SCALE GENOMIC DNA]</scope>
</reference>
<gene>
    <name evidence="4" type="ORF">STCU_03721</name>
    <name evidence="3" type="ORF">STCU_05169</name>
    <name evidence="2" type="ORF">STCU_07841</name>
</gene>
<comment type="caution">
    <text evidence="3">The sequence shown here is derived from an EMBL/GenBank/DDBJ whole genome shotgun (WGS) entry which is preliminary data.</text>
</comment>
<evidence type="ECO:0000256" key="1">
    <source>
        <dbReference type="SAM" id="MobiDB-lite"/>
    </source>
</evidence>
<reference evidence="3" key="2">
    <citation type="submission" date="2013-03" db="EMBL/GenBank/DDBJ databases">
        <authorList>
            <person name="Motta M.C.M."/>
            <person name="Martins A.C.A."/>
            <person name="Preta C.M.C.C."/>
            <person name="Silva R."/>
            <person name="de Souza S.S."/>
            <person name="Klein C.C."/>
            <person name="de Almeida L.G.P."/>
            <person name="Cunha O.L."/>
            <person name="Colabardini A.C."/>
            <person name="Lima B.A."/>
            <person name="Machado C.R."/>
            <person name="Soares C.M.A."/>
            <person name="de Menezes C.B.A."/>
            <person name="Bartolomeu D.C."/>
            <person name="Grisard E.C."/>
            <person name="Fantinatti-Garboggini F."/>
            <person name="Rodrigues-Luiz G.F."/>
            <person name="Wagner G."/>
            <person name="Goldman G.H."/>
            <person name="Fietto J.L.R."/>
            <person name="Ciapina L.P."/>
            <person name="Brocchi M."/>
            <person name="Elias M.C."/>
            <person name="Goldman M.H.S."/>
            <person name="Sagot M.-F."/>
            <person name="Pereira M."/>
            <person name="Stoco P.H."/>
            <person name="Teixeira S.M.R."/>
            <person name="de Mendonca-Neto R.P."/>
            <person name="Maciel T.E.F."/>
            <person name="Mendes T.A.O."/>
            <person name="Urmenyi T.P."/>
            <person name="Teixeira M.M.G."/>
            <person name="de Camargo E.F.P."/>
            <person name="de Sousa W."/>
            <person name="Schenkman S."/>
            <person name="de Vasconcelos A.T.R."/>
        </authorList>
    </citation>
    <scope>NUCLEOTIDE SEQUENCE</scope>
</reference>
<organism evidence="3 5">
    <name type="scientific">Strigomonas culicis</name>
    <dbReference type="NCBI Taxonomy" id="28005"/>
    <lineage>
        <taxon>Eukaryota</taxon>
        <taxon>Discoba</taxon>
        <taxon>Euglenozoa</taxon>
        <taxon>Kinetoplastea</taxon>
        <taxon>Metakinetoplastina</taxon>
        <taxon>Trypanosomatida</taxon>
        <taxon>Trypanosomatidae</taxon>
        <taxon>Strigomonadinae</taxon>
        <taxon>Strigomonas</taxon>
    </lineage>
</organism>
<feature type="region of interest" description="Disordered" evidence="1">
    <location>
        <begin position="235"/>
        <end position="275"/>
    </location>
</feature>
<dbReference type="EMBL" id="ATMH01003721">
    <property type="protein sequence ID" value="EPY30982.1"/>
    <property type="molecule type" value="Genomic_DNA"/>
</dbReference>
<evidence type="ECO:0000313" key="5">
    <source>
        <dbReference type="Proteomes" id="UP000015354"/>
    </source>
</evidence>
<dbReference type="AlphaFoldDB" id="S9UC29"/>
<name>S9UC29_9TRYP</name>
<sequence length="423" mass="46053">MAARAPNGPPPPDVPLTYPILFTETSGAAAAAGDDDAASARARDRKNVNLFNAPLWLWPLYVLAGWAEKPSAAAPAVAVPAGADEDVTAALTFLPQLAPYFTMESKLIPQHETPYHYVAALTVPTPKGAKSITRSKVEGDYTAQYVKHIDANRNMQFTTVTNSTAYFSLLPGQNHFLAFYEPAERLRWLDYVQLDQLRFCWVAMQELLTEHKIYNLSDGSLTGFARRDLKKNNSDSPFAIQSGGGREEDAAAGGDGDAGGKVIGRGGGNARRNQGNANNAIVAPKKEVLERKKEMQQKAFMKEELLQYCTTRWPHTPSAKSCLFTIEECAAAELPADVQQKLDLVGKFNQTNNKKRRGPTFYIATVELPLLAKKGSPPVRYKIQGGGKSGGGANTPDCGWFNNRKDAENAVAEVALLGIRNIK</sequence>
<feature type="compositionally biased region" description="Gly residues" evidence="1">
    <location>
        <begin position="253"/>
        <end position="269"/>
    </location>
</feature>
<evidence type="ECO:0000313" key="4">
    <source>
        <dbReference type="EMBL" id="EPY30982.1"/>
    </source>
</evidence>
<evidence type="ECO:0000313" key="3">
    <source>
        <dbReference type="EMBL" id="EPY28362.1"/>
    </source>
</evidence>
<accession>S9UC29</accession>
<dbReference type="EMBL" id="ATMH01007841">
    <property type="protein sequence ID" value="EPY23157.1"/>
    <property type="molecule type" value="Genomic_DNA"/>
</dbReference>
<keyword evidence="5" id="KW-1185">Reference proteome</keyword>
<dbReference type="Proteomes" id="UP000015354">
    <property type="component" value="Unassembled WGS sequence"/>
</dbReference>
<protein>
    <submittedName>
        <fullName evidence="3">Uncharacterized protein</fullName>
    </submittedName>
</protein>
<dbReference type="EMBL" id="ATMH01005169">
    <property type="protein sequence ID" value="EPY28362.1"/>
    <property type="molecule type" value="Genomic_DNA"/>
</dbReference>
<dbReference type="OrthoDB" id="278684at2759"/>